<dbReference type="RefSeq" id="WP_219666681.1">
    <property type="nucleotide sequence ID" value="NZ_WTFF01000058.1"/>
</dbReference>
<dbReference type="Proteomes" id="UP000812013">
    <property type="component" value="Unassembled WGS sequence"/>
</dbReference>
<sequence length="420" mass="43322">MLLRTLLRSSSATLMLPLLVCFIVFLLSDTLTRYVTEGYGPSAVGQASFVLAFAAAACAASAAWEGARLKRGGVLDQAPARGPLAIALPVLAPVWLMGLAGLATSLLIASIATGAPPAPSHLGMLGAQGLVLAACTLSGYLTGRLLPGIAAAPIALTVGFCLTAFPVSLPVAWPRHLVAGAFSECCSVGTVIDPKAVWAPTAFAVGVCAAALLLIRRPAFRSLVAAFLLVAVGTAAALPPALGLGFSPVTARDDGELVCDTRGRPHVCLWPEIGSDGQAVAQTRTFAARLEAAGLQIPATLTESRDLKPGEARFGFKSRPQSADIAMNLASAVLPGMPECARRTGTFRAYPARAPLMAWVTSVALQAPPGPGRLSPDDAALVQRVLQEPREKQLAWYEANRQALATCDQPPQLTVPGGAG</sequence>
<feature type="domain" description="DUF7224" evidence="2">
    <location>
        <begin position="267"/>
        <end position="407"/>
    </location>
</feature>
<organism evidence="3 4">
    <name type="scientific">Streptomyces bambusae</name>
    <dbReference type="NCBI Taxonomy" id="1550616"/>
    <lineage>
        <taxon>Bacteria</taxon>
        <taxon>Bacillati</taxon>
        <taxon>Actinomycetota</taxon>
        <taxon>Actinomycetes</taxon>
        <taxon>Kitasatosporales</taxon>
        <taxon>Streptomycetaceae</taxon>
        <taxon>Streptomyces</taxon>
    </lineage>
</organism>
<feature type="transmembrane region" description="Helical" evidence="1">
    <location>
        <begin position="197"/>
        <end position="215"/>
    </location>
</feature>
<evidence type="ECO:0000313" key="4">
    <source>
        <dbReference type="Proteomes" id="UP000812013"/>
    </source>
</evidence>
<proteinExistence type="predicted"/>
<evidence type="ECO:0000256" key="1">
    <source>
        <dbReference type="SAM" id="Phobius"/>
    </source>
</evidence>
<feature type="transmembrane region" description="Helical" evidence="1">
    <location>
        <begin position="84"/>
        <end position="109"/>
    </location>
</feature>
<gene>
    <name evidence="3" type="ORF">GPJ59_11285</name>
</gene>
<feature type="transmembrane region" description="Helical" evidence="1">
    <location>
        <begin position="121"/>
        <end position="142"/>
    </location>
</feature>
<keyword evidence="1" id="KW-0812">Transmembrane</keyword>
<feature type="transmembrane region" description="Helical" evidence="1">
    <location>
        <begin position="12"/>
        <end position="31"/>
    </location>
</feature>
<evidence type="ECO:0000259" key="2">
    <source>
        <dbReference type="Pfam" id="PF23866"/>
    </source>
</evidence>
<name>A0ABS6Z5F7_9ACTN</name>
<dbReference type="EMBL" id="WTFF01000058">
    <property type="protein sequence ID" value="MBW5482448.1"/>
    <property type="molecule type" value="Genomic_DNA"/>
</dbReference>
<reference evidence="3 4" key="1">
    <citation type="submission" date="2019-12" db="EMBL/GenBank/DDBJ databases">
        <title>Genome sequence of Streptomyces bambusae.</title>
        <authorList>
            <person name="Bansal K."/>
            <person name="Choksket S."/>
            <person name="Korpole S."/>
            <person name="Patil P.B."/>
        </authorList>
    </citation>
    <scope>NUCLEOTIDE SEQUENCE [LARGE SCALE GENOMIC DNA]</scope>
    <source>
        <strain evidence="3 4">SK60</strain>
    </source>
</reference>
<feature type="transmembrane region" description="Helical" evidence="1">
    <location>
        <begin position="43"/>
        <end position="64"/>
    </location>
</feature>
<keyword evidence="1" id="KW-0472">Membrane</keyword>
<feature type="transmembrane region" description="Helical" evidence="1">
    <location>
        <begin position="149"/>
        <end position="173"/>
    </location>
</feature>
<evidence type="ECO:0000313" key="3">
    <source>
        <dbReference type="EMBL" id="MBW5482448.1"/>
    </source>
</evidence>
<accession>A0ABS6Z5F7</accession>
<keyword evidence="4" id="KW-1185">Reference proteome</keyword>
<protein>
    <recommendedName>
        <fullName evidence="2">DUF7224 domain-containing protein</fullName>
    </recommendedName>
</protein>
<dbReference type="Pfam" id="PF23866">
    <property type="entry name" value="DUF7224"/>
    <property type="match status" value="1"/>
</dbReference>
<feature type="transmembrane region" description="Helical" evidence="1">
    <location>
        <begin position="222"/>
        <end position="242"/>
    </location>
</feature>
<dbReference type="InterPro" id="IPR055648">
    <property type="entry name" value="DUF7224"/>
</dbReference>
<comment type="caution">
    <text evidence="3">The sequence shown here is derived from an EMBL/GenBank/DDBJ whole genome shotgun (WGS) entry which is preliminary data.</text>
</comment>
<keyword evidence="1" id="KW-1133">Transmembrane helix</keyword>